<dbReference type="EMBL" id="PPTO01000011">
    <property type="protein sequence ID" value="RDB57747.1"/>
    <property type="molecule type" value="Genomic_DNA"/>
</dbReference>
<accession>A0A369LGH2</accession>
<sequence length="59" mass="6750">MRANAYEQCIISQTAQRSGVSNKIPDKSTFSNACAIFSCKMRIERAIFEMHPLRLIQPF</sequence>
<gene>
    <name evidence="1" type="ORF">C1881_07115</name>
</gene>
<organism evidence="1 2">
    <name type="scientific">Slackia isoflavoniconvertens</name>
    <dbReference type="NCBI Taxonomy" id="572010"/>
    <lineage>
        <taxon>Bacteria</taxon>
        <taxon>Bacillati</taxon>
        <taxon>Actinomycetota</taxon>
        <taxon>Coriobacteriia</taxon>
        <taxon>Eggerthellales</taxon>
        <taxon>Eggerthellaceae</taxon>
        <taxon>Slackia</taxon>
    </lineage>
</organism>
<dbReference type="Proteomes" id="UP000253975">
    <property type="component" value="Unassembled WGS sequence"/>
</dbReference>
<proteinExistence type="predicted"/>
<protein>
    <submittedName>
        <fullName evidence="1">Uncharacterized protein</fullName>
    </submittedName>
</protein>
<reference evidence="1 2" key="1">
    <citation type="journal article" date="2018" name="Elife">
        <title>Discovery and characterization of a prevalent human gut bacterial enzyme sufficient for the inactivation of a family of plant toxins.</title>
        <authorList>
            <person name="Koppel N."/>
            <person name="Bisanz J.E."/>
            <person name="Pandelia M.E."/>
            <person name="Turnbaugh P.J."/>
            <person name="Balskus E.P."/>
        </authorList>
    </citation>
    <scope>NUCLEOTIDE SEQUENCE [LARGE SCALE GENOMIC DNA]</scope>
    <source>
        <strain evidence="1 2">OB21 GAM31</strain>
    </source>
</reference>
<evidence type="ECO:0000313" key="2">
    <source>
        <dbReference type="Proteomes" id="UP000253975"/>
    </source>
</evidence>
<comment type="caution">
    <text evidence="1">The sequence shown here is derived from an EMBL/GenBank/DDBJ whole genome shotgun (WGS) entry which is preliminary data.</text>
</comment>
<dbReference type="AlphaFoldDB" id="A0A369LGH2"/>
<evidence type="ECO:0000313" key="1">
    <source>
        <dbReference type="EMBL" id="RDB57747.1"/>
    </source>
</evidence>
<name>A0A369LGH2_9ACTN</name>